<evidence type="ECO:0000313" key="5">
    <source>
        <dbReference type="EMBL" id="MDT0543754.1"/>
    </source>
</evidence>
<keyword evidence="3" id="KW-0732">Signal</keyword>
<reference evidence="5" key="1">
    <citation type="submission" date="2024-05" db="EMBL/GenBank/DDBJ databases">
        <title>30 novel species of actinomycetes from the DSMZ collection.</title>
        <authorList>
            <person name="Nouioui I."/>
        </authorList>
    </citation>
    <scope>NUCLEOTIDE SEQUENCE</scope>
    <source>
        <strain evidence="5">DSM 41529</strain>
    </source>
</reference>
<evidence type="ECO:0000256" key="2">
    <source>
        <dbReference type="SAM" id="MobiDB-lite"/>
    </source>
</evidence>
<dbReference type="InterPro" id="IPR050546">
    <property type="entry name" value="Glycosyl_Hydrlase_16"/>
</dbReference>
<protein>
    <submittedName>
        <fullName evidence="5">Glycoside hydrolase family 16 protein</fullName>
    </submittedName>
</protein>
<evidence type="ECO:0000313" key="6">
    <source>
        <dbReference type="Proteomes" id="UP001180754"/>
    </source>
</evidence>
<evidence type="ECO:0000256" key="1">
    <source>
        <dbReference type="ARBA" id="ARBA00006865"/>
    </source>
</evidence>
<keyword evidence="5" id="KW-0378">Hydrolase</keyword>
<feature type="domain" description="GH16" evidence="4">
    <location>
        <begin position="143"/>
        <end position="402"/>
    </location>
</feature>
<feature type="signal peptide" evidence="3">
    <location>
        <begin position="1"/>
        <end position="26"/>
    </location>
</feature>
<evidence type="ECO:0000259" key="4">
    <source>
        <dbReference type="PROSITE" id="PS51762"/>
    </source>
</evidence>
<dbReference type="InterPro" id="IPR013320">
    <property type="entry name" value="ConA-like_dom_sf"/>
</dbReference>
<dbReference type="Gene3D" id="2.60.120.200">
    <property type="match status" value="1"/>
</dbReference>
<dbReference type="PANTHER" id="PTHR10963:SF55">
    <property type="entry name" value="GLYCOSIDE HYDROLASE FAMILY 16 PROTEIN"/>
    <property type="match status" value="1"/>
</dbReference>
<comment type="caution">
    <text evidence="5">The sequence shown here is derived from an EMBL/GenBank/DDBJ whole genome shotgun (WGS) entry which is preliminary data.</text>
</comment>
<evidence type="ECO:0000256" key="3">
    <source>
        <dbReference type="SAM" id="SignalP"/>
    </source>
</evidence>
<dbReference type="SUPFAM" id="SSF49899">
    <property type="entry name" value="Concanavalin A-like lectins/glucanases"/>
    <property type="match status" value="1"/>
</dbReference>
<comment type="similarity">
    <text evidence="1">Belongs to the glycosyl hydrolase 16 family.</text>
</comment>
<organism evidence="5 6">
    <name type="scientific">Streptomyces lonegramiae</name>
    <dbReference type="NCBI Taxonomy" id="3075524"/>
    <lineage>
        <taxon>Bacteria</taxon>
        <taxon>Bacillati</taxon>
        <taxon>Actinomycetota</taxon>
        <taxon>Actinomycetes</taxon>
        <taxon>Kitasatosporales</taxon>
        <taxon>Streptomycetaceae</taxon>
        <taxon>Streptomyces</taxon>
    </lineage>
</organism>
<dbReference type="Proteomes" id="UP001180754">
    <property type="component" value="Unassembled WGS sequence"/>
</dbReference>
<gene>
    <name evidence="5" type="ORF">RND15_13745</name>
</gene>
<dbReference type="PANTHER" id="PTHR10963">
    <property type="entry name" value="GLYCOSYL HYDROLASE-RELATED"/>
    <property type="match status" value="1"/>
</dbReference>
<feature type="region of interest" description="Disordered" evidence="2">
    <location>
        <begin position="137"/>
        <end position="160"/>
    </location>
</feature>
<dbReference type="Pfam" id="PF00722">
    <property type="entry name" value="Glyco_hydro_16"/>
    <property type="match status" value="1"/>
</dbReference>
<dbReference type="RefSeq" id="WP_311724153.1">
    <property type="nucleotide sequence ID" value="NZ_JAVRFD010000005.1"/>
</dbReference>
<dbReference type="GO" id="GO:0016787">
    <property type="term" value="F:hydrolase activity"/>
    <property type="evidence" value="ECO:0007669"/>
    <property type="project" value="UniProtKB-KW"/>
</dbReference>
<dbReference type="EMBL" id="JAVRFD010000005">
    <property type="protein sequence ID" value="MDT0543754.1"/>
    <property type="molecule type" value="Genomic_DNA"/>
</dbReference>
<proteinExistence type="inferred from homology"/>
<dbReference type="CDD" id="cd08023">
    <property type="entry name" value="GH16_laminarinase_like"/>
    <property type="match status" value="1"/>
</dbReference>
<dbReference type="PROSITE" id="PS51762">
    <property type="entry name" value="GH16_2"/>
    <property type="match status" value="1"/>
</dbReference>
<feature type="chain" id="PRO_5046983176" evidence="3">
    <location>
        <begin position="27"/>
        <end position="402"/>
    </location>
</feature>
<dbReference type="InterPro" id="IPR000757">
    <property type="entry name" value="Beta-glucanase-like"/>
</dbReference>
<feature type="compositionally biased region" description="Polar residues" evidence="2">
    <location>
        <begin position="137"/>
        <end position="147"/>
    </location>
</feature>
<accession>A0ABU2XCW3</accession>
<sequence length="402" mass="43714">MRRPWRAVLIPVAFGTLLSTQGSALANPLGGGSQRAAATVAVKEFKGDVEYPTAGQTGTFTAKLVADRAITVDELVFAVRDSSDVRLDFGHRTNVQLGTTAQTFTASRSFPAGTFKIWMAYRQGTTWTNLAPSPAQTFTATKSSSGGENPPTGVQPQGGGTGWNVKWWDEFNGTSVDWGTKWRGNSSSLVDNGRGNKDNQQLEYNLDRNCQERDGAVTITAKRQSYTSPSGTGYGWTSCLLTSTGSSGYTFKHAFIESRAKLTYNVKDANGKPVSDKRGFWPAFWTWQADGVNSWQETDAYEQYSDNPRKLYLTSHAGSGGGCQPTLEFDPGDGFHTYGADISPSGTRFYIDGQLVCTVAGTPSENTNIIEDLYVYSSPGHEPNPATVSAQKSVDYVRVWQR</sequence>
<name>A0ABU2XCW3_9ACTN</name>
<keyword evidence="6" id="KW-1185">Reference proteome</keyword>